<dbReference type="OrthoDB" id="2527908at2759"/>
<dbReference type="Proteomes" id="UP000017200">
    <property type="component" value="Unassembled WGS sequence"/>
</dbReference>
<evidence type="ECO:0000313" key="3">
    <source>
        <dbReference type="EMBL" id="KDE06650.1"/>
    </source>
</evidence>
<dbReference type="EMBL" id="GL541668">
    <property type="protein sequence ID" value="KDE06651.1"/>
    <property type="molecule type" value="Genomic_DNA"/>
</dbReference>
<evidence type="ECO:0008006" key="6">
    <source>
        <dbReference type="Google" id="ProtNLM"/>
    </source>
</evidence>
<feature type="transmembrane region" description="Helical" evidence="2">
    <location>
        <begin position="361"/>
        <end position="386"/>
    </location>
</feature>
<feature type="compositionally biased region" description="Polar residues" evidence="1">
    <location>
        <begin position="484"/>
        <end position="507"/>
    </location>
</feature>
<dbReference type="HOGENOM" id="CLU_464764_0_0_1"/>
<feature type="compositionally biased region" description="Low complexity" evidence="1">
    <location>
        <begin position="545"/>
        <end position="556"/>
    </location>
</feature>
<evidence type="ECO:0000256" key="1">
    <source>
        <dbReference type="SAM" id="MobiDB-lite"/>
    </source>
</evidence>
<keyword evidence="2" id="KW-0472">Membrane</keyword>
<organism evidence="3">
    <name type="scientific">Microbotryum lychnidis-dioicae (strain p1A1 Lamole / MvSl-1064)</name>
    <name type="common">Anther smut fungus</name>
    <dbReference type="NCBI Taxonomy" id="683840"/>
    <lineage>
        <taxon>Eukaryota</taxon>
        <taxon>Fungi</taxon>
        <taxon>Dikarya</taxon>
        <taxon>Basidiomycota</taxon>
        <taxon>Pucciniomycotina</taxon>
        <taxon>Microbotryomycetes</taxon>
        <taxon>Microbotryales</taxon>
        <taxon>Microbotryaceae</taxon>
        <taxon>Microbotryum</taxon>
    </lineage>
</organism>
<keyword evidence="5" id="KW-1185">Reference proteome</keyword>
<evidence type="ECO:0000256" key="2">
    <source>
        <dbReference type="SAM" id="Phobius"/>
    </source>
</evidence>
<feature type="compositionally biased region" description="Polar residues" evidence="1">
    <location>
        <begin position="437"/>
        <end position="446"/>
    </location>
</feature>
<dbReference type="AlphaFoldDB" id="U5H6V7"/>
<dbReference type="EnsemblFungi" id="MVLG_03002T0">
    <property type="protein sequence ID" value="MVLG_03002T0"/>
    <property type="gene ID" value="MVLG_03002"/>
</dbReference>
<protein>
    <recommendedName>
        <fullName evidence="6">Peptidase A1 domain-containing protein</fullName>
    </recommendedName>
</protein>
<evidence type="ECO:0000313" key="4">
    <source>
        <dbReference type="EnsemblFungi" id="MVLG_03002T0"/>
    </source>
</evidence>
<keyword evidence="2" id="KW-1133">Transmembrane helix</keyword>
<reference evidence="3 5" key="3">
    <citation type="journal article" date="2015" name="BMC Genomics">
        <title>Sex and parasites: genomic and transcriptomic analysis of Microbotryum lychnidis-dioicae, the biotrophic and plant-castrating anther smut fungus.</title>
        <authorList>
            <person name="Perlin M.H."/>
            <person name="Amselem J."/>
            <person name="Fontanillas E."/>
            <person name="Toh S.S."/>
            <person name="Chen Z."/>
            <person name="Goldberg J."/>
            <person name="Duplessis S."/>
            <person name="Henrissat B."/>
            <person name="Young S."/>
            <person name="Zeng Q."/>
            <person name="Aguileta G."/>
            <person name="Petit E."/>
            <person name="Badouin H."/>
            <person name="Andrews J."/>
            <person name="Razeeq D."/>
            <person name="Gabaldon T."/>
            <person name="Quesneville H."/>
            <person name="Giraud T."/>
            <person name="Hood M.E."/>
            <person name="Schultz D.J."/>
            <person name="Cuomo C.A."/>
        </authorList>
    </citation>
    <scope>NUCLEOTIDE SEQUENCE [LARGE SCALE GENOMIC DNA]</scope>
    <source>
        <strain evidence="3">P1A1 Lamole</strain>
        <strain evidence="5">p1A1 Lamole</strain>
    </source>
</reference>
<evidence type="ECO:0000313" key="5">
    <source>
        <dbReference type="Proteomes" id="UP000017200"/>
    </source>
</evidence>
<dbReference type="EMBL" id="GL541668">
    <property type="protein sequence ID" value="KDE06650.1"/>
    <property type="molecule type" value="Genomic_DNA"/>
</dbReference>
<feature type="region of interest" description="Disordered" evidence="1">
    <location>
        <begin position="435"/>
        <end position="587"/>
    </location>
</feature>
<reference evidence="5" key="1">
    <citation type="submission" date="2010-11" db="EMBL/GenBank/DDBJ databases">
        <title>The genome sequence of Microbotryum violaceum strain p1A1 Lamole.</title>
        <authorList>
            <person name="Cuomo C."/>
            <person name="Perlin M."/>
            <person name="Young S.K."/>
            <person name="Zeng Q."/>
            <person name="Gargeya S."/>
            <person name="Alvarado L."/>
            <person name="Berlin A."/>
            <person name="Chapman S.B."/>
            <person name="Chen Z."/>
            <person name="Freedman E."/>
            <person name="Gellesch M."/>
            <person name="Goldberg J."/>
            <person name="Griggs A."/>
            <person name="Gujja S."/>
            <person name="Heilman E."/>
            <person name="Heiman D."/>
            <person name="Howarth C."/>
            <person name="Mehta T."/>
            <person name="Neiman D."/>
            <person name="Pearson M."/>
            <person name="Roberts A."/>
            <person name="Saif S."/>
            <person name="Shea T."/>
            <person name="Shenoy N."/>
            <person name="Sisk P."/>
            <person name="Stolte C."/>
            <person name="Sykes S."/>
            <person name="White J."/>
            <person name="Yandava C."/>
            <person name="Haas B."/>
            <person name="Nusbaum C."/>
            <person name="Birren B."/>
        </authorList>
    </citation>
    <scope>NUCLEOTIDE SEQUENCE [LARGE SCALE GENOMIC DNA]</scope>
    <source>
        <strain evidence="5">p1A1 Lamole</strain>
    </source>
</reference>
<reference evidence="4" key="4">
    <citation type="submission" date="2015-06" db="UniProtKB">
        <authorList>
            <consortium name="EnsemblFungi"/>
        </authorList>
    </citation>
    <scope>IDENTIFICATION</scope>
</reference>
<keyword evidence="2" id="KW-0812">Transmembrane</keyword>
<gene>
    <name evidence="3" type="ORF">MVLG_03002</name>
</gene>
<feature type="compositionally biased region" description="Pro residues" evidence="1">
    <location>
        <begin position="576"/>
        <end position="587"/>
    </location>
</feature>
<name>U5H6V7_USTV1</name>
<reference evidence="3" key="2">
    <citation type="submission" date="2010-11" db="EMBL/GenBank/DDBJ databases">
        <authorList>
            <consortium name="The Broad Institute Genome Sequencing Platform"/>
            <person name="Earl A."/>
            <person name="Ward D."/>
            <person name="Feldgarden M."/>
            <person name="Gevers D."/>
            <person name="Butler R."/>
            <person name="Young S.K."/>
            <person name="Zeng Q."/>
            <person name="Gargeya S."/>
            <person name="Fitzgerald M."/>
            <person name="Haas B."/>
            <person name="Abouelleil A."/>
            <person name="Alvarado L."/>
            <person name="Arachchi H.M."/>
            <person name="Berlin A."/>
            <person name="Brown A."/>
            <person name="Chapman S.B."/>
            <person name="Chen Z."/>
            <person name="Dunbar C."/>
            <person name="Freedman E."/>
            <person name="Gearin G."/>
            <person name="Gellesch M."/>
            <person name="Goldberg J."/>
            <person name="Griggs A."/>
            <person name="Gujja S."/>
            <person name="Heilman E."/>
            <person name="Heiman D."/>
            <person name="Howarth C."/>
            <person name="Larson L."/>
            <person name="Lui A."/>
            <person name="MacDonald P.J.P."/>
            <person name="Mehta T."/>
            <person name="Montmayeur A."/>
            <person name="Murphy C."/>
            <person name="Neiman D."/>
            <person name="Pearson M."/>
            <person name="Priest M."/>
            <person name="Roberts A."/>
            <person name="Saif S."/>
            <person name="Shea T."/>
            <person name="Shenoy N."/>
            <person name="Sisk P."/>
            <person name="Stolte C."/>
            <person name="Sykes S."/>
            <person name="White J."/>
            <person name="Yandava C."/>
            <person name="Wortman J."/>
            <person name="Nusbaum C."/>
            <person name="Birren B."/>
        </authorList>
    </citation>
    <scope>NUCLEOTIDE SEQUENCE</scope>
    <source>
        <strain evidence="3">P1A1 Lamole</strain>
    </source>
</reference>
<dbReference type="EMBL" id="AEIJ01000276">
    <property type="status" value="NOT_ANNOTATED_CDS"/>
    <property type="molecule type" value="Genomic_DNA"/>
</dbReference>
<proteinExistence type="predicted"/>
<dbReference type="EnsemblFungi" id="MVLG_03002T1">
    <property type="protein sequence ID" value="MVLG_03002T1"/>
    <property type="gene ID" value="MVLG_03002"/>
</dbReference>
<sequence length="587" mass="62145">MIGIWLKLISDQGLSAQLQSVGCSRPTTFIALSLSHLCMSHRGTSSTPKMRPTRLGLLVALATTTLFLQPTHAYAPAHGVDYSMHQRARSAFSALGSVGDQFNALAPLDPEQHFLNNSKREEIPRDVSITLTQVEVPPISFFWTMLSINDSVRAIPQCAVVRVGTMDNPGSSAVTVPPLYYAVTPIDSQFLPMVMYGASNVGGNFTYTANLPVGTTFSFGMVDSNGTSGGAIYPLYTIVPGFSNCTVRTKDNPVLSFTVNPPNNPCQEFKVSIKNGVAPYTVGIIAGQSGLLAAALNVNSSDIYVQNVVPAGQIFNLYVFDGAGAFSLASPNITSGLYFYSCQTISDNSGTTGADGGSPPIGAIVGGVVGGIVGAALIALLAWWWMRRRSNKVEEQFQTQQHVPEYTNVDGSKPAVSPFIVSPREGKLDEMEWDASTHMTSPSRPTQAGAEYDHPYLQPMNPHSPPHNACQFSPPPLQVPLRTGSGSPVSPITPVSYNSTGAESSRSGHGRAFNWPAPSSSTRGAMSHQEAYGTSTGGSMHDPLSATSYSTAVSSTGVDGLVDPDEFQPRVTRGYPGPPPPPGGPLA</sequence>
<dbReference type="InParanoid" id="U5H6V7"/>
<accession>U5H6V7</accession>